<proteinExistence type="inferred from homology"/>
<evidence type="ECO:0000313" key="5">
    <source>
        <dbReference type="EMBL" id="BBL92013.1"/>
    </source>
</evidence>
<reference evidence="6" key="1">
    <citation type="submission" date="2019-07" db="EMBL/GenBank/DDBJ databases">
        <title>Complete Genome Sequences of Vibrion rotiferianus strain AM7.</title>
        <authorList>
            <person name="Miyazaki K."/>
            <person name="Wiseschart A."/>
            <person name="Pootanakit K."/>
            <person name="Ishimori K."/>
            <person name="Kitahara K."/>
        </authorList>
    </citation>
    <scope>NUCLEOTIDE SEQUENCE [LARGE SCALE GENOMIC DNA]</scope>
    <source>
        <strain evidence="6">AM7</strain>
    </source>
</reference>
<organism evidence="5 6">
    <name type="scientific">Vibrio rotiferianus</name>
    <dbReference type="NCBI Taxonomy" id="190895"/>
    <lineage>
        <taxon>Bacteria</taxon>
        <taxon>Pseudomonadati</taxon>
        <taxon>Pseudomonadota</taxon>
        <taxon>Gammaproteobacteria</taxon>
        <taxon>Vibrionales</taxon>
        <taxon>Vibrionaceae</taxon>
        <taxon>Vibrio</taxon>
    </lineage>
</organism>
<sequence length="388" mass="44327">MSWPLVKLGEVAPSKALKKPVVRDEDNVWQLNLDMIESGSGKVLNKIKAPLSEAGSSTHWFDSRHVLYSKLRPYLNKVVLPDEQGLATTELVPMLPDPELLDRRYLVHYLRSKQFVSWISDQVAGAKMPRVSMKVFWDHEIPLPPLDEQKRIAAILDRADAIRQKRKQAIELADAFLRSVFLDMFGDPVTNPKGWEVKEIDQVCTEIVDCVNRTAPTVDYETPYKMIRTTNIRNHKIDLSSVRYVEKDVYEKWVRRLKPEVGDVIFTREAPAGEAGIINFKDSVFLGQRTMHFRPESEKITSTYLLYELMAPGVQQQIARLSAGSTVTHLSVPECKKFKIRTPSIENQQRFTDIVNKVERSKKSLLASLEKSTELFNSLSQKAFSGQL</sequence>
<evidence type="ECO:0000256" key="3">
    <source>
        <dbReference type="ARBA" id="ARBA00023125"/>
    </source>
</evidence>
<dbReference type="Gene3D" id="3.90.220.20">
    <property type="entry name" value="DNA methylase specificity domains"/>
    <property type="match status" value="2"/>
</dbReference>
<dbReference type="SUPFAM" id="SSF116734">
    <property type="entry name" value="DNA methylase specificity domain"/>
    <property type="match status" value="2"/>
</dbReference>
<comment type="similarity">
    <text evidence="1">Belongs to the type-I restriction system S methylase family.</text>
</comment>
<dbReference type="Proteomes" id="UP000315115">
    <property type="component" value="Chromosome 2"/>
</dbReference>
<keyword evidence="3" id="KW-0238">DNA-binding</keyword>
<gene>
    <name evidence="5" type="ORF">VroAM7_46660</name>
</gene>
<dbReference type="REBASE" id="350155">
    <property type="entry name" value="S.VroAM7ORF46650P"/>
</dbReference>
<keyword evidence="2" id="KW-0680">Restriction system</keyword>
<dbReference type="PANTHER" id="PTHR30408">
    <property type="entry name" value="TYPE-1 RESTRICTION ENZYME ECOKI SPECIFICITY PROTEIN"/>
    <property type="match status" value="1"/>
</dbReference>
<evidence type="ECO:0000256" key="2">
    <source>
        <dbReference type="ARBA" id="ARBA00022747"/>
    </source>
</evidence>
<evidence type="ECO:0000313" key="6">
    <source>
        <dbReference type="Proteomes" id="UP000315115"/>
    </source>
</evidence>
<accession>A0A510IE68</accession>
<dbReference type="RefSeq" id="WP_143694128.1">
    <property type="nucleotide sequence ID" value="NZ_AP019799.1"/>
</dbReference>
<dbReference type="InterPro" id="IPR044946">
    <property type="entry name" value="Restrct_endonuc_typeI_TRD_sf"/>
</dbReference>
<dbReference type="PANTHER" id="PTHR30408:SF12">
    <property type="entry name" value="TYPE I RESTRICTION ENZYME MJAVIII SPECIFICITY SUBUNIT"/>
    <property type="match status" value="1"/>
</dbReference>
<evidence type="ECO:0000259" key="4">
    <source>
        <dbReference type="Pfam" id="PF01420"/>
    </source>
</evidence>
<feature type="domain" description="Type I restriction modification DNA specificity" evidence="4">
    <location>
        <begin position="192"/>
        <end position="369"/>
    </location>
</feature>
<dbReference type="EMBL" id="AP019799">
    <property type="protein sequence ID" value="BBL92013.1"/>
    <property type="molecule type" value="Genomic_DNA"/>
</dbReference>
<name>A0A510IE68_9VIBR</name>
<dbReference type="Pfam" id="PF01420">
    <property type="entry name" value="Methylase_S"/>
    <property type="match status" value="2"/>
</dbReference>
<dbReference type="GO" id="GO:0009307">
    <property type="term" value="P:DNA restriction-modification system"/>
    <property type="evidence" value="ECO:0007669"/>
    <property type="project" value="UniProtKB-KW"/>
</dbReference>
<dbReference type="AlphaFoldDB" id="A0A510IE68"/>
<feature type="domain" description="Type I restriction modification DNA specificity" evidence="4">
    <location>
        <begin position="83"/>
        <end position="171"/>
    </location>
</feature>
<protein>
    <recommendedName>
        <fullName evidence="4">Type I restriction modification DNA specificity domain-containing protein</fullName>
    </recommendedName>
</protein>
<dbReference type="InterPro" id="IPR052021">
    <property type="entry name" value="Type-I_RS_S_subunit"/>
</dbReference>
<dbReference type="GO" id="GO:0003677">
    <property type="term" value="F:DNA binding"/>
    <property type="evidence" value="ECO:0007669"/>
    <property type="project" value="UniProtKB-KW"/>
</dbReference>
<dbReference type="CDD" id="cd17246">
    <property type="entry name" value="RMtype1_S_SonII-TRD2-CR2_like"/>
    <property type="match status" value="1"/>
</dbReference>
<evidence type="ECO:0000256" key="1">
    <source>
        <dbReference type="ARBA" id="ARBA00010923"/>
    </source>
</evidence>
<dbReference type="InterPro" id="IPR000055">
    <property type="entry name" value="Restrct_endonuc_typeI_TRD"/>
</dbReference>